<dbReference type="Proteomes" id="UP000025227">
    <property type="component" value="Unplaced"/>
</dbReference>
<evidence type="ECO:0000256" key="1">
    <source>
        <dbReference type="SAM" id="MobiDB-lite"/>
    </source>
</evidence>
<evidence type="ECO:0000313" key="2">
    <source>
        <dbReference type="Proteomes" id="UP000025227"/>
    </source>
</evidence>
<feature type="compositionally biased region" description="Low complexity" evidence="1">
    <location>
        <begin position="15"/>
        <end position="25"/>
    </location>
</feature>
<keyword evidence="2" id="KW-1185">Reference proteome</keyword>
<evidence type="ECO:0000313" key="3">
    <source>
        <dbReference type="WBParaSite" id="HCON_00097770-00001"/>
    </source>
</evidence>
<feature type="region of interest" description="Disordered" evidence="1">
    <location>
        <begin position="1"/>
        <end position="160"/>
    </location>
</feature>
<feature type="compositionally biased region" description="Low complexity" evidence="1">
    <location>
        <begin position="72"/>
        <end position="111"/>
    </location>
</feature>
<organism evidence="2 3">
    <name type="scientific">Haemonchus contortus</name>
    <name type="common">Barber pole worm</name>
    <dbReference type="NCBI Taxonomy" id="6289"/>
    <lineage>
        <taxon>Eukaryota</taxon>
        <taxon>Metazoa</taxon>
        <taxon>Ecdysozoa</taxon>
        <taxon>Nematoda</taxon>
        <taxon>Chromadorea</taxon>
        <taxon>Rhabditida</taxon>
        <taxon>Rhabditina</taxon>
        <taxon>Rhabditomorpha</taxon>
        <taxon>Strongyloidea</taxon>
        <taxon>Trichostrongylidae</taxon>
        <taxon>Haemonchus</taxon>
    </lineage>
</organism>
<sequence>MPNAVNLNRKGCNPSSAAASRRSAAGKQTGSAQQSATFIPSESAIPKVASSPSLTFVGVTPPAKTASVTTPAQANKMATPTAAAAPKPPHTAQTPPANAQTPPATAQTPPAVVSNTAGAVRGAKASSSPPGVIAIPDIICSPSATPGTQSPHGSVPSSPVKPAIRLEKETQEQVLAAIEDHAGDDDSSALICIQPSQSEVNIDEQKKIQHLPVVKAFNEAEKKKNSQHR</sequence>
<name>A0A7I4YHJ8_HAECO</name>
<dbReference type="WBParaSite" id="HCON_00097770-00001">
    <property type="protein sequence ID" value="HCON_00097770-00001"/>
    <property type="gene ID" value="HCON_00097770"/>
</dbReference>
<proteinExistence type="predicted"/>
<dbReference type="OMA" id="ALICIQP"/>
<feature type="compositionally biased region" description="Polar residues" evidence="1">
    <location>
        <begin position="142"/>
        <end position="157"/>
    </location>
</feature>
<accession>A0A7I4YHJ8</accession>
<reference evidence="3" key="1">
    <citation type="submission" date="2020-12" db="UniProtKB">
        <authorList>
            <consortium name="WormBaseParasite"/>
        </authorList>
    </citation>
    <scope>IDENTIFICATION</scope>
    <source>
        <strain evidence="3">MHco3</strain>
    </source>
</reference>
<dbReference type="AlphaFoldDB" id="A0A7I4YHJ8"/>
<dbReference type="OrthoDB" id="5874228at2759"/>
<feature type="compositionally biased region" description="Polar residues" evidence="1">
    <location>
        <begin position="26"/>
        <end position="40"/>
    </location>
</feature>
<protein>
    <submittedName>
        <fullName evidence="3">Polyhomeotic-like protein 2</fullName>
    </submittedName>
</protein>